<dbReference type="InterPro" id="IPR015946">
    <property type="entry name" value="KH_dom-like_a/b"/>
</dbReference>
<dbReference type="EMBL" id="CP014671">
    <property type="protein sequence ID" value="ANX04948.1"/>
    <property type="molecule type" value="Genomic_DNA"/>
</dbReference>
<reference evidence="2" key="1">
    <citation type="submission" date="2016-03" db="EMBL/GenBank/DDBJ databases">
        <title>Complete genome sequence of Solimmundus cernigliae, representing a novel lineage of polycyclic aromatic hydrocarbon degraders within the Gammaproteobacteria.</title>
        <authorList>
            <person name="Singleton D.R."/>
            <person name="Dickey A.N."/>
            <person name="Scholl E.H."/>
            <person name="Wright F.A."/>
            <person name="Aitken M.D."/>
        </authorList>
    </citation>
    <scope>NUCLEOTIDE SEQUENCE [LARGE SCALE GENOMIC DNA]</scope>
    <source>
        <strain evidence="2">TR3.2</strain>
    </source>
</reference>
<protein>
    <submittedName>
        <fullName evidence="1">Osmotically inducible protein OsmC</fullName>
    </submittedName>
</protein>
<dbReference type="Pfam" id="PF02566">
    <property type="entry name" value="OsmC"/>
    <property type="match status" value="1"/>
</dbReference>
<dbReference type="KEGG" id="gbi:PG2T_12710"/>
<name>A0A1B1YW76_9GAMM</name>
<evidence type="ECO:0000313" key="1">
    <source>
        <dbReference type="EMBL" id="ANX04948.1"/>
    </source>
</evidence>
<dbReference type="PANTHER" id="PTHR42830:SF2">
    <property type="entry name" value="OSMC_OHR FAMILY PROTEIN"/>
    <property type="match status" value="1"/>
</dbReference>
<dbReference type="InParanoid" id="A0A1B1YW76"/>
<dbReference type="PANTHER" id="PTHR42830">
    <property type="entry name" value="OSMOTICALLY INDUCIBLE FAMILY PROTEIN"/>
    <property type="match status" value="1"/>
</dbReference>
<dbReference type="STRING" id="1810504.PG2T_12710"/>
<gene>
    <name evidence="1" type="ORF">PG2T_12710</name>
</gene>
<sequence length="148" mass="16063">MSDFNVEIAWQRAPRAGHPDDYSRAHQWRLAGEQTLRASSAPDYAGDAGHTNPEEALVAAVSSCHMLTFLAVADKRGFKVGSYRDQASGTLGKNAQGRMAVTEVVLRPVIVFDGAEPNAEELDKLHESAHRNCFIGNSITAQVRIATD</sequence>
<proteinExistence type="predicted"/>
<dbReference type="SUPFAM" id="SSF82784">
    <property type="entry name" value="OsmC-like"/>
    <property type="match status" value="1"/>
</dbReference>
<dbReference type="RefSeq" id="WP_068806172.1">
    <property type="nucleotide sequence ID" value="NZ_CP014671.1"/>
</dbReference>
<accession>A0A1B1YW76</accession>
<dbReference type="InterPro" id="IPR036102">
    <property type="entry name" value="OsmC/Ohrsf"/>
</dbReference>
<dbReference type="InterPro" id="IPR003718">
    <property type="entry name" value="OsmC/Ohr_fam"/>
</dbReference>
<dbReference type="AlphaFoldDB" id="A0A1B1YW76"/>
<keyword evidence="2" id="KW-1185">Reference proteome</keyword>
<dbReference type="Proteomes" id="UP000092952">
    <property type="component" value="Chromosome"/>
</dbReference>
<organism evidence="1 2">
    <name type="scientific">Immundisolibacter cernigliae</name>
    <dbReference type="NCBI Taxonomy" id="1810504"/>
    <lineage>
        <taxon>Bacteria</taxon>
        <taxon>Pseudomonadati</taxon>
        <taxon>Pseudomonadota</taxon>
        <taxon>Gammaproteobacteria</taxon>
        <taxon>Immundisolibacterales</taxon>
        <taxon>Immundisolibacteraceae</taxon>
        <taxon>Immundisolibacter</taxon>
    </lineage>
</organism>
<evidence type="ECO:0000313" key="2">
    <source>
        <dbReference type="Proteomes" id="UP000092952"/>
    </source>
</evidence>
<dbReference type="OrthoDB" id="9795405at2"/>
<dbReference type="InterPro" id="IPR052707">
    <property type="entry name" value="OsmC_Ohr_Peroxiredoxin"/>
</dbReference>
<dbReference type="Gene3D" id="3.30.300.20">
    <property type="match status" value="1"/>
</dbReference>